<accession>A0ABZ1CZR7</accession>
<evidence type="ECO:0000313" key="1">
    <source>
        <dbReference type="EMBL" id="WRT67218.1"/>
    </source>
</evidence>
<keyword evidence="2" id="KW-1185">Reference proteome</keyword>
<dbReference type="RefSeq" id="XP_062791958.1">
    <property type="nucleotide sequence ID" value="XM_062935907.1"/>
</dbReference>
<proteinExistence type="predicted"/>
<dbReference type="EMBL" id="CP141885">
    <property type="protein sequence ID" value="WRT67218.1"/>
    <property type="molecule type" value="Genomic_DNA"/>
</dbReference>
<organism evidence="1 2">
    <name type="scientific">Kwoniella shivajii</name>
    <dbReference type="NCBI Taxonomy" id="564305"/>
    <lineage>
        <taxon>Eukaryota</taxon>
        <taxon>Fungi</taxon>
        <taxon>Dikarya</taxon>
        <taxon>Basidiomycota</taxon>
        <taxon>Agaricomycotina</taxon>
        <taxon>Tremellomycetes</taxon>
        <taxon>Tremellales</taxon>
        <taxon>Cryptococcaceae</taxon>
        <taxon>Kwoniella</taxon>
    </lineage>
</organism>
<dbReference type="GeneID" id="87956315"/>
<sequence>MSSSTQPTHDPIIKFAHDNEDETQRLEALKFPFRYLQSQFELLEERLTLLPRSKRGDYEPLLTRSKSSAAALSEQTVAEAKWNEEDQVQLIRQGFEEIGTDGEVIDKILESWKDCAWHPGKQSTESLRRSIVDATDHSTNERAASWKDTLIGEGSILEYFETRDTRYETLKQEFDKLTLAFNCYIEGPLKEKD</sequence>
<name>A0ABZ1CZR7_9TREE</name>
<dbReference type="Proteomes" id="UP001329825">
    <property type="component" value="Chromosome 5"/>
</dbReference>
<protein>
    <submittedName>
        <fullName evidence="1">Uncharacterized protein</fullName>
    </submittedName>
</protein>
<gene>
    <name evidence="1" type="ORF">IL334_004184</name>
</gene>
<reference evidence="1 2" key="1">
    <citation type="submission" date="2024-01" db="EMBL/GenBank/DDBJ databases">
        <title>Comparative genomics of Cryptococcus and Kwoniella reveals pathogenesis evolution and contrasting modes of karyotype evolution via chromosome fusion or intercentromeric recombination.</title>
        <authorList>
            <person name="Coelho M.A."/>
            <person name="David-Palma M."/>
            <person name="Shea T."/>
            <person name="Bowers K."/>
            <person name="McGinley-Smith S."/>
            <person name="Mohammad A.W."/>
            <person name="Gnirke A."/>
            <person name="Yurkov A.M."/>
            <person name="Nowrousian M."/>
            <person name="Sun S."/>
            <person name="Cuomo C.A."/>
            <person name="Heitman J."/>
        </authorList>
    </citation>
    <scope>NUCLEOTIDE SEQUENCE [LARGE SCALE GENOMIC DNA]</scope>
    <source>
        <strain evidence="1">CBS 11374</strain>
    </source>
</reference>
<evidence type="ECO:0000313" key="2">
    <source>
        <dbReference type="Proteomes" id="UP001329825"/>
    </source>
</evidence>